<organism evidence="1 2">
    <name type="scientific">Thiospirillum jenense</name>
    <dbReference type="NCBI Taxonomy" id="1653858"/>
    <lineage>
        <taxon>Bacteria</taxon>
        <taxon>Pseudomonadati</taxon>
        <taxon>Pseudomonadota</taxon>
        <taxon>Gammaproteobacteria</taxon>
        <taxon>Chromatiales</taxon>
        <taxon>Chromatiaceae</taxon>
        <taxon>Thiospirillum</taxon>
    </lineage>
</organism>
<dbReference type="EMBL" id="JABVCQ010000005">
    <property type="protein sequence ID" value="MBB1125215.1"/>
    <property type="molecule type" value="Genomic_DNA"/>
</dbReference>
<comment type="caution">
    <text evidence="1">The sequence shown here is derived from an EMBL/GenBank/DDBJ whole genome shotgun (WGS) entry which is preliminary data.</text>
</comment>
<dbReference type="Proteomes" id="UP000548632">
    <property type="component" value="Unassembled WGS sequence"/>
</dbReference>
<evidence type="ECO:0000313" key="1">
    <source>
        <dbReference type="EMBL" id="MBB1125215.1"/>
    </source>
</evidence>
<proteinExistence type="predicted"/>
<name>A0A839H5J4_9GAMM</name>
<reference evidence="1 2" key="1">
    <citation type="journal article" date="2020" name="Arch. Microbiol.">
        <title>The genome sequence of the giant phototrophic gammaproteobacterium Thiospirillum jenense gives insight into its physiological properties and phylogenetic relationships.</title>
        <authorList>
            <person name="Imhoff J.F."/>
            <person name="Meyer T.E."/>
            <person name="Kyndt J.A."/>
        </authorList>
    </citation>
    <scope>NUCLEOTIDE SEQUENCE [LARGE SCALE GENOMIC DNA]</scope>
    <source>
        <strain evidence="1 2">DSM 216</strain>
    </source>
</reference>
<sequence length="238" mass="28281">MNDNTAMRYWIRLLAGGLCLFVVSSHANVILITAYSDLYESVDYRQVVIYQNWFDRIGTLIATIRRVQDMDHTTVAVTIELPPVTAIEQININDVFISMKGLTPFRETSYVVTSPYLENTWIYVFAFDRLWDSESLLPDLPDFFKGPRRNIHPHRYGYVLNNKYVTKKKVPFRYNENSVFYMPLENTYMFTAWTPQLTPVKKEKAMPIDYSNPFFNLLTRIRNFFYQPWIDKRNKYDD</sequence>
<evidence type="ECO:0000313" key="2">
    <source>
        <dbReference type="Proteomes" id="UP000548632"/>
    </source>
</evidence>
<dbReference type="AlphaFoldDB" id="A0A839H5J4"/>
<protein>
    <submittedName>
        <fullName evidence="1">Uncharacterized protein</fullName>
    </submittedName>
</protein>
<keyword evidence="2" id="KW-1185">Reference proteome</keyword>
<gene>
    <name evidence="1" type="ORF">HUK38_03090</name>
</gene>
<accession>A0A839H5J4</accession>
<dbReference type="RefSeq" id="WP_182582397.1">
    <property type="nucleotide sequence ID" value="NZ_JABVCQ010000005.1"/>
</dbReference>